<proteinExistence type="predicted"/>
<dbReference type="Proteomes" id="UP000092382">
    <property type="component" value="Unassembled WGS sequence"/>
</dbReference>
<feature type="coiled-coil region" evidence="1">
    <location>
        <begin position="276"/>
        <end position="303"/>
    </location>
</feature>
<evidence type="ECO:0000313" key="3">
    <source>
        <dbReference type="Proteomes" id="UP000092382"/>
    </source>
</evidence>
<evidence type="ECO:0000313" key="2">
    <source>
        <dbReference type="EMBL" id="OBQ26525.1"/>
    </source>
</evidence>
<organism evidence="2 3">
    <name type="scientific">Aphanizomenon flos-aquae LD13</name>
    <dbReference type="NCBI Taxonomy" id="1710894"/>
    <lineage>
        <taxon>Bacteria</taxon>
        <taxon>Bacillati</taxon>
        <taxon>Cyanobacteriota</taxon>
        <taxon>Cyanophyceae</taxon>
        <taxon>Nostocales</taxon>
        <taxon>Aphanizomenonaceae</taxon>
        <taxon>Aphanizomenon</taxon>
    </lineage>
</organism>
<evidence type="ECO:0000256" key="1">
    <source>
        <dbReference type="SAM" id="Coils"/>
    </source>
</evidence>
<name>A0A1B7VZU5_APHFL</name>
<keyword evidence="1" id="KW-0175">Coiled coil</keyword>
<accession>A0A1B7VZU5</accession>
<dbReference type="EMBL" id="LJOY01000010">
    <property type="protein sequence ID" value="OBQ26525.1"/>
    <property type="molecule type" value="Genomic_DNA"/>
</dbReference>
<sequence>MPLKIKNELSEIEYSLTEVVPNINDEQTYFELSDVQNSIKIHIDYVLTIYRDNNNNTDHKHEDYSLFILKSFELNKENDIFQVYEKVADLRIGWIFPIQALVSNKHGCAENEHFLKYAYVAFYKLLLNQEDYSHFTPSIEQIEDYKLTDFYGDNIIILILFKTNIQKIANFNIDNYLASLYSHSYYYCEPTENIKKINTCQPTEDLNEIKNRANLKSSGNTRLILQRSSKYLQGESYIDRLFKSLLKTEEHHLVRFYLLYQVIELMIQIVFERKILDEINNFNNNADKNIRKFKEKIDNISTEKTRVSILINDYVKINNPNLLISCNELIKLFNDDDSNEKDDISKKQDLGGALYKVRCLIVHHFRKLPDKILEEKLREINKEFENIIIKIILDYE</sequence>
<dbReference type="PATRIC" id="fig|1710894.3.peg.1572"/>
<protein>
    <submittedName>
        <fullName evidence="2">Uncharacterized protein</fullName>
    </submittedName>
</protein>
<reference evidence="2 3" key="1">
    <citation type="submission" date="2015-09" db="EMBL/GenBank/DDBJ databases">
        <title>Whole genome shotgun sequence assembly of Aphanizomenon flos-aquae UKL13.</title>
        <authorList>
            <person name="Driscoll C."/>
        </authorList>
    </citation>
    <scope>NUCLEOTIDE SEQUENCE [LARGE SCALE GENOMIC DNA]</scope>
    <source>
        <strain evidence="2">MDT13</strain>
    </source>
</reference>
<dbReference type="AlphaFoldDB" id="A0A1B7VZU5"/>
<gene>
    <name evidence="2" type="ORF">AN481_04660</name>
</gene>
<dbReference type="STRING" id="1803587.GCA_001593825_01301"/>
<comment type="caution">
    <text evidence="2">The sequence shown here is derived from an EMBL/GenBank/DDBJ whole genome shotgun (WGS) entry which is preliminary data.</text>
</comment>